<dbReference type="OrthoDB" id="411372at2759"/>
<keyword evidence="3" id="KW-1185">Reference proteome</keyword>
<evidence type="ECO:0000256" key="1">
    <source>
        <dbReference type="SAM" id="MobiDB-lite"/>
    </source>
</evidence>
<proteinExistence type="predicted"/>
<protein>
    <submittedName>
        <fullName evidence="2">Uncharacterized protein</fullName>
    </submittedName>
</protein>
<dbReference type="EMBL" id="CAJVRM010000015">
    <property type="protein sequence ID" value="CAG8971289.1"/>
    <property type="molecule type" value="Genomic_DNA"/>
</dbReference>
<dbReference type="Proteomes" id="UP000701801">
    <property type="component" value="Unassembled WGS sequence"/>
</dbReference>
<reference evidence="2" key="1">
    <citation type="submission" date="2021-07" db="EMBL/GenBank/DDBJ databases">
        <authorList>
            <person name="Durling M."/>
        </authorList>
    </citation>
    <scope>NUCLEOTIDE SEQUENCE</scope>
</reference>
<organism evidence="2 3">
    <name type="scientific">Hymenoscyphus albidus</name>
    <dbReference type="NCBI Taxonomy" id="595503"/>
    <lineage>
        <taxon>Eukaryota</taxon>
        <taxon>Fungi</taxon>
        <taxon>Dikarya</taxon>
        <taxon>Ascomycota</taxon>
        <taxon>Pezizomycotina</taxon>
        <taxon>Leotiomycetes</taxon>
        <taxon>Helotiales</taxon>
        <taxon>Helotiaceae</taxon>
        <taxon>Hymenoscyphus</taxon>
    </lineage>
</organism>
<comment type="caution">
    <text evidence="2">The sequence shown here is derived from an EMBL/GenBank/DDBJ whole genome shotgun (WGS) entry which is preliminary data.</text>
</comment>
<feature type="region of interest" description="Disordered" evidence="1">
    <location>
        <begin position="82"/>
        <end position="145"/>
    </location>
</feature>
<feature type="region of interest" description="Disordered" evidence="1">
    <location>
        <begin position="160"/>
        <end position="201"/>
    </location>
</feature>
<accession>A0A9N9LFA4</accession>
<name>A0A9N9LFA4_9HELO</name>
<evidence type="ECO:0000313" key="2">
    <source>
        <dbReference type="EMBL" id="CAG8971289.1"/>
    </source>
</evidence>
<evidence type="ECO:0000313" key="3">
    <source>
        <dbReference type="Proteomes" id="UP000701801"/>
    </source>
</evidence>
<sequence>MHPETPELRNHGNQPWASHFIVRKTGQIVPLIAVDELPPSLHIDGVPRYLSIVETKGMLKLGLQEEREGYYRVTRGEAKSKGLSLLDSEHNPAKSQSGTGKDQAPRPAETEVVSTTPRQPIPTPKSSSLSPSSREDWEKSRSQQLCRHWAKGLDDRIVRKETRRWEDDESADDGDISSLPPRREVDTSEAEAKRKEKLVDI</sequence>
<feature type="compositionally biased region" description="Basic and acidic residues" evidence="1">
    <location>
        <begin position="181"/>
        <end position="201"/>
    </location>
</feature>
<gene>
    <name evidence="2" type="ORF">HYALB_00001456</name>
</gene>
<dbReference type="AlphaFoldDB" id="A0A9N9LFA4"/>